<proteinExistence type="evidence at protein level"/>
<dbReference type="Proteomes" id="UP000005640">
    <property type="component" value="Chromosome 11"/>
</dbReference>
<reference evidence="7" key="4">
    <citation type="submission" date="2025-08" db="UniProtKB">
        <authorList>
            <consortium name="Ensembl"/>
        </authorList>
    </citation>
    <scope>IDENTIFICATION</scope>
</reference>
<evidence type="ECO:0000259" key="6">
    <source>
        <dbReference type="Pfam" id="PF00152"/>
    </source>
</evidence>
<dbReference type="EMBL" id="AP003110">
    <property type="status" value="NOT_ANNOTATED_CDS"/>
    <property type="molecule type" value="Genomic_DNA"/>
</dbReference>
<evidence type="ECO:0000256" key="4">
    <source>
        <dbReference type="ARBA" id="ARBA00022917"/>
    </source>
</evidence>
<keyword evidence="1" id="KW-0436">Ligase</keyword>
<evidence type="ECO:0000313" key="8">
    <source>
        <dbReference type="Proteomes" id="UP000005640"/>
    </source>
</evidence>
<name>A0A8Q3WKD8_HUMAN</name>
<dbReference type="Gene3D" id="3.30.930.10">
    <property type="entry name" value="Bira Bifunctional Protein, Domain 2"/>
    <property type="match status" value="1"/>
</dbReference>
<sequence>MSGAFTQVFTFGPTFRAENSQSRRHLAEFYMIEAEISFVDSLQDLMQHFLY</sequence>
<dbReference type="PANTHER" id="PTHR22594:SF34">
    <property type="entry name" value="ASPARAGINE--TRNA LIGASE, MITOCHONDRIAL-RELATED"/>
    <property type="match status" value="1"/>
</dbReference>
<dbReference type="Ensembl" id="ENST00000695116.1">
    <property type="protein sequence ID" value="ENSP00000511706.1"/>
    <property type="gene ID" value="ENSG00000137513.11"/>
</dbReference>
<keyword evidence="8" id="KW-1185">Reference proteome</keyword>
<dbReference type="EMBL" id="AP003086">
    <property type="status" value="NOT_ANNOTATED_CDS"/>
    <property type="molecule type" value="Genomic_DNA"/>
</dbReference>
<dbReference type="GO" id="GO:0006418">
    <property type="term" value="P:tRNA aminoacylation for protein translation"/>
    <property type="evidence" value="ECO:0007669"/>
    <property type="project" value="InterPro"/>
</dbReference>
<gene>
    <name evidence="7" type="primary">NARS2</name>
</gene>
<evidence type="ECO:0007829" key="10">
    <source>
        <dbReference type="ProteomicsDB" id="A0A8Q3WKD8"/>
    </source>
</evidence>
<evidence type="ECO:0007829" key="9">
    <source>
        <dbReference type="PeptideAtlas" id="A0A8Q3WKD8"/>
    </source>
</evidence>
<evidence type="ECO:0000256" key="5">
    <source>
        <dbReference type="ARBA" id="ARBA00023146"/>
    </source>
</evidence>
<dbReference type="EMBL" id="KF455424">
    <property type="status" value="NOT_ANNOTATED_CDS"/>
    <property type="molecule type" value="Genomic_DNA"/>
</dbReference>
<dbReference type="SMR" id="A0A8Q3WKD8"/>
<dbReference type="EMBL" id="KF511161">
    <property type="status" value="NOT_ANNOTATED_CDS"/>
    <property type="molecule type" value="Genomic_DNA"/>
</dbReference>
<reference evidence="7 8" key="3">
    <citation type="journal article" date="2006" name="Nature">
        <title>Human chromosome 11 DNA sequence and analysis including novel gene identification.</title>
        <authorList>
            <person name="Taylor T.D."/>
            <person name="Noguchi H."/>
            <person name="Totoki Y."/>
            <person name="Toyoda A."/>
            <person name="Kuroki Y."/>
            <person name="Dewar K."/>
            <person name="Lloyd C."/>
            <person name="Itoh T."/>
            <person name="Takeda T."/>
            <person name="Kim D.W."/>
            <person name="She X."/>
            <person name="Barlow K.F."/>
            <person name="Bloom T."/>
            <person name="Bruford E."/>
            <person name="Chang J.L."/>
            <person name="Cuomo C.A."/>
            <person name="Eichler E."/>
            <person name="FitzGerald M.G."/>
            <person name="Jaffe D.B."/>
            <person name="LaButti K."/>
            <person name="Nicol R."/>
            <person name="Park H.S."/>
            <person name="Seaman C."/>
            <person name="Sougnez C."/>
            <person name="Yang X."/>
            <person name="Zimmer A.R."/>
            <person name="Zody M.C."/>
            <person name="Birren B.W."/>
            <person name="Nusbaum C."/>
            <person name="Fujiyama A."/>
            <person name="Hattori M."/>
            <person name="Rogers J."/>
            <person name="Lander E.S."/>
            <person name="Sakaki Y."/>
        </authorList>
    </citation>
    <scope>NUCLEOTIDE SEQUENCE [LARGE SCALE GENOMIC DNA]</scope>
</reference>
<dbReference type="InterPro" id="IPR045864">
    <property type="entry name" value="aa-tRNA-synth_II/BPL/LPL"/>
</dbReference>
<dbReference type="Pfam" id="PF00152">
    <property type="entry name" value="tRNA-synt_2"/>
    <property type="match status" value="1"/>
</dbReference>
<dbReference type="HGNC" id="HGNC:26274">
    <property type="gene designation" value="NARS2"/>
</dbReference>
<dbReference type="InterPro" id="IPR004364">
    <property type="entry name" value="Aa-tRNA-synt_II"/>
</dbReference>
<keyword evidence="3" id="KW-0067">ATP-binding</keyword>
<dbReference type="SUPFAM" id="SSF55681">
    <property type="entry name" value="Class II aaRS and biotin synthetases"/>
    <property type="match status" value="1"/>
</dbReference>
<reference evidence="7 8" key="1">
    <citation type="journal article" date="2001" name="Nature">
        <title>Initial sequencing and analysis of the human genome.</title>
        <authorList>
            <consortium name="International Human Genome Sequencing Consortium"/>
            <person name="Lander E.S."/>
            <person name="Linton L.M."/>
            <person name="Birren B."/>
            <person name="Nusbaum C."/>
            <person name="Zody M.C."/>
            <person name="Baldwin J."/>
            <person name="Devon K."/>
            <person name="Dewar K."/>
            <person name="Doyle M."/>
            <person name="FitzHugh W."/>
            <person name="Funke R."/>
            <person name="Gage D."/>
            <person name="Harris K."/>
            <person name="Heaford A."/>
            <person name="Howland J."/>
            <person name="Kann L."/>
            <person name="Lehoczky J."/>
            <person name="LeVine R."/>
            <person name="McEwan P."/>
            <person name="McKernan K."/>
            <person name="Meldrim J."/>
            <person name="Mesirov J.P."/>
            <person name="Miranda C."/>
            <person name="Morris W."/>
            <person name="Naylor J."/>
            <person name="Raymond C."/>
            <person name="Rosetti M."/>
            <person name="Santos R."/>
            <person name="Sheridan A."/>
            <person name="Sougnez C."/>
            <person name="Stange-Thomann N."/>
            <person name="Stojanovic N."/>
            <person name="Subramanian A."/>
            <person name="Wyman D."/>
            <person name="Rogers J."/>
            <person name="Sulston J."/>
            <person name="Ainscough R."/>
            <person name="Beck S."/>
            <person name="Bentley D."/>
            <person name="Burton J."/>
            <person name="Clee C."/>
            <person name="Carter N."/>
            <person name="Coulson A."/>
            <person name="Deadman R."/>
            <person name="Deloukas P."/>
            <person name="Dunham A."/>
            <person name="Dunham I."/>
            <person name="Durbin R."/>
            <person name="French L."/>
            <person name="Grafham D."/>
            <person name="Gregory S."/>
            <person name="Hubbard T."/>
            <person name="Humphray S."/>
            <person name="Hunt A."/>
            <person name="Jones M."/>
            <person name="Lloyd C."/>
            <person name="McMurray A."/>
            <person name="Matthews L."/>
            <person name="Mercer S."/>
            <person name="Milne S."/>
            <person name="Mullikin J.C."/>
            <person name="Mungall A."/>
            <person name="Plumb R."/>
            <person name="Ross M."/>
            <person name="Shownkeen R."/>
            <person name="Sims S."/>
            <person name="Waterston R.H."/>
            <person name="Wilson R.K."/>
            <person name="Hillier L.W."/>
            <person name="McPherson J.D."/>
            <person name="Marra M.A."/>
            <person name="Mardis E.R."/>
            <person name="Fulton L.A."/>
            <person name="Chinwalla A.T."/>
            <person name="Pepin K.H."/>
            <person name="Gish W.R."/>
            <person name="Chissoe S.L."/>
            <person name="Wendl M.C."/>
            <person name="Delehaunty K.D."/>
            <person name="Miner T.L."/>
            <person name="Delehaunty A."/>
            <person name="Kramer J.B."/>
            <person name="Cook L.L."/>
            <person name="Fulton R.S."/>
            <person name="Johnson D.L."/>
            <person name="Minx P.J."/>
            <person name="Clifton S.W."/>
            <person name="Hawkins T."/>
            <person name="Branscomb E."/>
            <person name="Predki P."/>
            <person name="Richardson P."/>
            <person name="Wenning S."/>
            <person name="Slezak T."/>
            <person name="Doggett N."/>
            <person name="Cheng J.F."/>
            <person name="Olsen A."/>
            <person name="Lucas S."/>
            <person name="Elkin C."/>
            <person name="Uberbacher E."/>
            <person name="Frazier M."/>
            <person name="Gibbs R.A."/>
            <person name="Muzny D.M."/>
            <person name="Scherer S.E."/>
            <person name="Bouck J.B."/>
            <person name="Sodergren E.J."/>
            <person name="Worley K.C."/>
            <person name="Rives C.M."/>
            <person name="Gorrell J.H."/>
            <person name="Metzker M.L."/>
            <person name="Naylor S.L."/>
            <person name="Kucherlapati R.S."/>
            <person name="Nelson D.L."/>
            <person name="Weinstock G.M."/>
            <person name="Sakaki Y."/>
            <person name="Fujiyama A."/>
            <person name="Hattori M."/>
            <person name="Yada T."/>
            <person name="Toyoda A."/>
            <person name="Itoh T."/>
            <person name="Kawagoe C."/>
            <person name="Watanabe H."/>
            <person name="Totoki Y."/>
            <person name="Taylor T."/>
            <person name="Weissenbach J."/>
            <person name="Heilig R."/>
            <person name="Saurin W."/>
            <person name="Artiguenave F."/>
            <person name="Brottier P."/>
            <person name="Bruls T."/>
            <person name="Pelletier E."/>
            <person name="Robert C."/>
            <person name="Wincker P."/>
            <person name="Smith D.R."/>
            <person name="Doucette-Stamm L."/>
            <person name="Rubenfield M."/>
            <person name="Weinstock K."/>
            <person name="Lee H.M."/>
            <person name="Dubois J."/>
            <person name="Rosenthal A."/>
            <person name="Platzer M."/>
            <person name="Nyakatura G."/>
            <person name="Taudien S."/>
            <person name="Rump A."/>
            <person name="Yang H."/>
            <person name="Yu J."/>
            <person name="Wang J."/>
            <person name="Huang G."/>
            <person name="Gu J."/>
            <person name="Hood L."/>
            <person name="Rowen L."/>
            <person name="Madan A."/>
            <person name="Qin S."/>
            <person name="Davis R.W."/>
            <person name="Federspiel N.A."/>
            <person name="Abola A.P."/>
            <person name="Proctor M.J."/>
            <person name="Myers R.M."/>
            <person name="Schmutz J."/>
            <person name="Dickson M."/>
            <person name="Grimwood J."/>
            <person name="Cox D.R."/>
            <person name="Olson M.V."/>
            <person name="Kaul R."/>
            <person name="Raymond C."/>
            <person name="Shimizu N."/>
            <person name="Kawasaki K."/>
            <person name="Minoshima S."/>
            <person name="Evans G.A."/>
            <person name="Athanasiou M."/>
            <person name="Schultz R."/>
            <person name="Roe B.A."/>
            <person name="Chen F."/>
            <person name="Pan H."/>
            <person name="Ramser J."/>
            <person name="Lehrach H."/>
            <person name="Reinhardt R."/>
            <person name="McCombie W.R."/>
            <person name="de la Bastide M."/>
            <person name="Dedhia N."/>
            <person name="Blocker H."/>
            <person name="Hornischer K."/>
            <person name="Nordsiek G."/>
            <person name="Agarwala R."/>
            <person name="Aravind L."/>
            <person name="Bailey J.A."/>
            <person name="Bateman A."/>
            <person name="Batzoglou S."/>
            <person name="Birney E."/>
            <person name="Bork P."/>
            <person name="Brown D.G."/>
            <person name="Burge C.B."/>
            <person name="Cerutti L."/>
            <person name="Chen H.C."/>
            <person name="Church D."/>
            <person name="Clamp M."/>
            <person name="Copley R.R."/>
            <person name="Doerks T."/>
            <person name="Eddy S.R."/>
            <person name="Eichler E.E."/>
            <person name="Furey T.S."/>
            <person name="Galagan J."/>
            <person name="Gilbert J.G."/>
            <person name="Harmon C."/>
            <person name="Hayashizaki Y."/>
            <person name="Haussler D."/>
            <person name="Hermjakob H."/>
            <person name="Hokamp K."/>
            <person name="Jang W."/>
            <person name="Johnson L.S."/>
            <person name="Jones T.A."/>
            <person name="Kasif S."/>
            <person name="Kaspryzk A."/>
            <person name="Kennedy S."/>
            <person name="Kent W.J."/>
            <person name="Kitts P."/>
            <person name="Koonin E.V."/>
            <person name="Korf I."/>
            <person name="Kulp D."/>
            <person name="Lancet D."/>
            <person name="Lowe T.M."/>
            <person name="McLysaght A."/>
            <person name="Mikkelsen T."/>
            <person name="Moran J.V."/>
            <person name="Mulder N."/>
            <person name="Pollara V.J."/>
            <person name="Ponting C.P."/>
            <person name="Schuler G."/>
            <person name="Schultz J."/>
            <person name="Slater G."/>
            <person name="Smit A.F."/>
            <person name="Stupka E."/>
            <person name="Szustakowski J."/>
            <person name="Thierry-Mieg D."/>
            <person name="Thierry-Mieg J."/>
            <person name="Wagner L."/>
            <person name="Wallis J."/>
            <person name="Wheeler R."/>
            <person name="Williams A."/>
            <person name="Wolf Y.I."/>
            <person name="Wolfe K.H."/>
            <person name="Yang S.P."/>
            <person name="Yeh R.F."/>
            <person name="Collins F."/>
            <person name="Guyer M.S."/>
            <person name="Peterson J."/>
            <person name="Felsenfeld A."/>
            <person name="Wetterstrand K.A."/>
            <person name="Patrinos A."/>
            <person name="Morgan M.J."/>
            <person name="de Jong P."/>
            <person name="Catanese J.J."/>
            <person name="Osoegawa K."/>
            <person name="Shizuya H."/>
            <person name="Choi S."/>
            <person name="Chen Y.J."/>
        </authorList>
    </citation>
    <scope>NUCLEOTIDE SEQUENCE [LARGE SCALE GENOMIC DNA]</scope>
</reference>
<keyword evidence="2" id="KW-0547">Nucleotide-binding</keyword>
<evidence type="ECO:0000256" key="2">
    <source>
        <dbReference type="ARBA" id="ARBA00022741"/>
    </source>
</evidence>
<evidence type="ECO:0000256" key="1">
    <source>
        <dbReference type="ARBA" id="ARBA00022598"/>
    </source>
</evidence>
<evidence type="ECO:0000256" key="3">
    <source>
        <dbReference type="ARBA" id="ARBA00022840"/>
    </source>
</evidence>
<reference evidence="7" key="5">
    <citation type="submission" date="2025-09" db="UniProtKB">
        <authorList>
            <consortium name="Ensembl"/>
        </authorList>
    </citation>
    <scope>IDENTIFICATION</scope>
</reference>
<accession>A0A8Q3WKD8</accession>
<dbReference type="AlphaFoldDB" id="A0A8Q3WKD8"/>
<keyword evidence="9 10" id="KW-1267">Proteomics identification</keyword>
<dbReference type="OrthoDB" id="1931232at2759"/>
<protein>
    <submittedName>
        <fullName evidence="7">Asparaginyl-tRNA synthetase 2, mitochondrial</fullName>
    </submittedName>
</protein>
<dbReference type="EMBL" id="KF455423">
    <property type="status" value="NOT_ANNOTATED_CDS"/>
    <property type="molecule type" value="Genomic_DNA"/>
</dbReference>
<dbReference type="PANTHER" id="PTHR22594">
    <property type="entry name" value="ASPARTYL/LYSYL-TRNA SYNTHETASE"/>
    <property type="match status" value="1"/>
</dbReference>
<dbReference type="GO" id="GO:0004812">
    <property type="term" value="F:aminoacyl-tRNA ligase activity"/>
    <property type="evidence" value="ECO:0007669"/>
    <property type="project" value="UniProtKB-KW"/>
</dbReference>
<dbReference type="OpenTargets" id="ENSG00000137513"/>
<feature type="domain" description="Aminoacyl-tRNA synthetase class II (D/K/N)" evidence="6">
    <location>
        <begin position="1"/>
        <end position="47"/>
    </location>
</feature>
<keyword evidence="5" id="KW-0030">Aminoacyl-tRNA synthetase</keyword>
<evidence type="ECO:0000313" key="7">
    <source>
        <dbReference type="Ensembl" id="ENSP00000511706.1"/>
    </source>
</evidence>
<dbReference type="GO" id="GO:0005524">
    <property type="term" value="F:ATP binding"/>
    <property type="evidence" value="ECO:0007669"/>
    <property type="project" value="UniProtKB-KW"/>
</dbReference>
<keyword evidence="4" id="KW-0648">Protein biosynthesis</keyword>
<dbReference type="GeneTree" id="ENSGT01030000234618"/>
<reference evidence="7 8" key="2">
    <citation type="journal article" date="2004" name="Nature">
        <title>Finishing the euchromatic sequence of the human genome.</title>
        <authorList>
            <consortium name="International Human Genome Sequencing Consortium"/>
        </authorList>
    </citation>
    <scope>NUCLEOTIDE SEQUENCE [LARGE SCALE GENOMIC DNA]</scope>
</reference>
<dbReference type="Ensembl" id="ENST00000695116.1">
    <property type="protein sequence ID" value="ENSP00000511706.1"/>
    <property type="gene ID" value="ENSG00000137513.12"/>
</dbReference>
<organism evidence="7 8">
    <name type="scientific">Homo sapiens</name>
    <name type="common">Human</name>
    <dbReference type="NCBI Taxonomy" id="9606"/>
    <lineage>
        <taxon>Eukaryota</taxon>
        <taxon>Metazoa</taxon>
        <taxon>Chordata</taxon>
        <taxon>Craniata</taxon>
        <taxon>Vertebrata</taxon>
        <taxon>Euteleostomi</taxon>
        <taxon>Mammalia</taxon>
        <taxon>Eutheria</taxon>
        <taxon>Euarchontoglires</taxon>
        <taxon>Primates</taxon>
        <taxon>Haplorrhini</taxon>
        <taxon>Catarrhini</taxon>
        <taxon>Hominidae</taxon>
        <taxon>Homo</taxon>
    </lineage>
</organism>